<dbReference type="PROSITE" id="PS50928">
    <property type="entry name" value="ABC_TM1"/>
    <property type="match status" value="1"/>
</dbReference>
<evidence type="ECO:0000256" key="3">
    <source>
        <dbReference type="ARBA" id="ARBA00022448"/>
    </source>
</evidence>
<feature type="transmembrane region" description="Helical" evidence="9">
    <location>
        <begin position="67"/>
        <end position="91"/>
    </location>
</feature>
<dbReference type="InterPro" id="IPR003439">
    <property type="entry name" value="ABC_transporter-like_ATP-bd"/>
</dbReference>
<dbReference type="Gene3D" id="1.10.3720.10">
    <property type="entry name" value="MetI-like"/>
    <property type="match status" value="1"/>
</dbReference>
<evidence type="ECO:0000256" key="1">
    <source>
        <dbReference type="ARBA" id="ARBA00004141"/>
    </source>
</evidence>
<dbReference type="GO" id="GO:0005524">
    <property type="term" value="F:ATP binding"/>
    <property type="evidence" value="ECO:0007669"/>
    <property type="project" value="UniProtKB-KW"/>
</dbReference>
<dbReference type="CDD" id="cd06261">
    <property type="entry name" value="TM_PBP2"/>
    <property type="match status" value="1"/>
</dbReference>
<comment type="similarity">
    <text evidence="9">Belongs to the binding-protein-dependent transport system permease family.</text>
</comment>
<keyword evidence="8 9" id="KW-0472">Membrane</keyword>
<sequence>MRQLRTGWTVIALAVLLVALAGPLCAPYAPTAAHGRPFQPPSARHLLGTDVVGRDVLSRVLHGGLSLVAIAGLALLVAYSLGLGLGLVAGLRRGADRWIMRPVDAIVVVPWFLLLAVLATAIGAGPAAIVAATTLASVPWIIRIVRTAVLELAGTGYVESARARGEPLWRLALVEVLPNLRSVVLADAGVRMSMTISMVAVSGFLGLGLRPPAADWALMITENRPGFGRQPWAVLAPALLIMVLVVSINLVVDRMLGAQRAPRGKVVSPSRAGASGVRVDRLTVWDRADNLLLHDVSVHLQTGRGVAVIGPSGAGKTTFARAVLGALPAGLRAEGTIEVGAAQGERRSTGYVPQDPASGLNPSLRIGTAIREIARLHGDSGDGVGQALRRVGLPADRRFRRRFPHQLSGGQQQRVLLAMALLGEPALLVLDEPTTGLDAQTRDELVATLRRIRQDSTITLLVITHEVSSLAELIDDVLEFDQGRVRSFAPLRDERPCYTVGSRSPTRNLAAPPVLRVEQLTAGHGHRRHFRAVAADLSFSLQPGECLALSGRSGAGKTTVARVLAGLHRPAHGLLELDGVRLAPDVDRRTTTQRRAIQLVYQNPATSLNPYYRIGFQISRPLRLLRGMTPEAAARETIRLLESVRLEPNLAARRPGELSGGQQQRVAIARALAADPSILICDEITSALDVRARETIIDLLDELRRDGLSLILISHQRAVLDRLADTTLALTASSAAPDTRAGWSLSVGSRT</sequence>
<evidence type="ECO:0000256" key="2">
    <source>
        <dbReference type="ARBA" id="ARBA00005417"/>
    </source>
</evidence>
<dbReference type="GO" id="GO:0016887">
    <property type="term" value="F:ATP hydrolysis activity"/>
    <property type="evidence" value="ECO:0007669"/>
    <property type="project" value="InterPro"/>
</dbReference>
<organism evidence="12 13">
    <name type="scientific">Nocardia brasiliensis (strain ATCC 700358 / HUJEG-1)</name>
    <dbReference type="NCBI Taxonomy" id="1133849"/>
    <lineage>
        <taxon>Bacteria</taxon>
        <taxon>Bacillati</taxon>
        <taxon>Actinomycetota</taxon>
        <taxon>Actinomycetes</taxon>
        <taxon>Mycobacteriales</taxon>
        <taxon>Nocardiaceae</taxon>
        <taxon>Nocardia</taxon>
    </lineage>
</organism>
<feature type="domain" description="ABC transmembrane type-1" evidence="11">
    <location>
        <begin position="64"/>
        <end position="252"/>
    </location>
</feature>
<dbReference type="Gene3D" id="3.40.50.300">
    <property type="entry name" value="P-loop containing nucleotide triphosphate hydrolases"/>
    <property type="match status" value="2"/>
</dbReference>
<evidence type="ECO:0000313" key="13">
    <source>
        <dbReference type="Proteomes" id="UP000006304"/>
    </source>
</evidence>
<dbReference type="Pfam" id="PF00005">
    <property type="entry name" value="ABC_tran"/>
    <property type="match status" value="2"/>
</dbReference>
<keyword evidence="13" id="KW-1185">Reference proteome</keyword>
<dbReference type="SUPFAM" id="SSF161098">
    <property type="entry name" value="MetI-like"/>
    <property type="match status" value="1"/>
</dbReference>
<dbReference type="GO" id="GO:0055085">
    <property type="term" value="P:transmembrane transport"/>
    <property type="evidence" value="ECO:0007669"/>
    <property type="project" value="InterPro"/>
</dbReference>
<dbReference type="SUPFAM" id="SSF52540">
    <property type="entry name" value="P-loop containing nucleoside triphosphate hydrolases"/>
    <property type="match status" value="2"/>
</dbReference>
<keyword evidence="6" id="KW-0067">ATP-binding</keyword>
<proteinExistence type="inferred from homology"/>
<feature type="transmembrane region" description="Helical" evidence="9">
    <location>
        <begin position="103"/>
        <end position="122"/>
    </location>
</feature>
<comment type="subcellular location">
    <subcellularLocation>
        <location evidence="9">Cell membrane</location>
        <topology evidence="9">Multi-pass membrane protein</topology>
    </subcellularLocation>
    <subcellularLocation>
        <location evidence="1">Membrane</location>
        <topology evidence="1">Multi-pass membrane protein</topology>
    </subcellularLocation>
</comment>
<evidence type="ECO:0000256" key="8">
    <source>
        <dbReference type="ARBA" id="ARBA00023136"/>
    </source>
</evidence>
<dbReference type="STRING" id="1133849.O3I_007550"/>
<keyword evidence="4 9" id="KW-0812">Transmembrane</keyword>
<dbReference type="InterPro" id="IPR000515">
    <property type="entry name" value="MetI-like"/>
</dbReference>
<evidence type="ECO:0000256" key="9">
    <source>
        <dbReference type="RuleBase" id="RU363032"/>
    </source>
</evidence>
<dbReference type="eggNOG" id="COG4172">
    <property type="taxonomic scope" value="Bacteria"/>
</dbReference>
<dbReference type="CDD" id="cd03257">
    <property type="entry name" value="ABC_NikE_OppD_transporters"/>
    <property type="match status" value="1"/>
</dbReference>
<dbReference type="Pfam" id="PF00528">
    <property type="entry name" value="BPD_transp_1"/>
    <property type="match status" value="1"/>
</dbReference>
<feature type="transmembrane region" description="Helical" evidence="9">
    <location>
        <begin position="188"/>
        <end position="209"/>
    </location>
</feature>
<evidence type="ECO:0000256" key="5">
    <source>
        <dbReference type="ARBA" id="ARBA00022741"/>
    </source>
</evidence>
<evidence type="ECO:0000256" key="7">
    <source>
        <dbReference type="ARBA" id="ARBA00022989"/>
    </source>
</evidence>
<reference evidence="12 13" key="1">
    <citation type="journal article" date="2012" name="J. Bacteriol.">
        <title>Complete genome sequence of Nocardia brasiliensis HUJEG-1.</title>
        <authorList>
            <person name="Vera-Cabrera L."/>
            <person name="Ortiz-Lopez R."/>
            <person name="Elizondo-Gonzalez R."/>
            <person name="Perez-Maya A.A."/>
            <person name="Ocampo-Candiani J."/>
        </authorList>
    </citation>
    <scope>NUCLEOTIDE SEQUENCE [LARGE SCALE GENOMIC DNA]</scope>
    <source>
        <strain evidence="13">ATCC 700358</strain>
    </source>
</reference>
<dbReference type="eggNOG" id="COG1173">
    <property type="taxonomic scope" value="Bacteria"/>
</dbReference>
<keyword evidence="3 9" id="KW-0813">Transport</keyword>
<protein>
    <submittedName>
        <fullName evidence="12">ABC transporter</fullName>
    </submittedName>
</protein>
<dbReference type="InterPro" id="IPR050319">
    <property type="entry name" value="ABC_transp_ATP-bind"/>
</dbReference>
<feature type="domain" description="ABC transporter" evidence="10">
    <location>
        <begin position="277"/>
        <end position="507"/>
    </location>
</feature>
<evidence type="ECO:0000259" key="11">
    <source>
        <dbReference type="PROSITE" id="PS50928"/>
    </source>
</evidence>
<dbReference type="PANTHER" id="PTHR43776">
    <property type="entry name" value="TRANSPORT ATP-BINDING PROTEIN"/>
    <property type="match status" value="1"/>
</dbReference>
<evidence type="ECO:0000256" key="6">
    <source>
        <dbReference type="ARBA" id="ARBA00022840"/>
    </source>
</evidence>
<dbReference type="Proteomes" id="UP000006304">
    <property type="component" value="Chromosome"/>
</dbReference>
<comment type="similarity">
    <text evidence="2">Belongs to the ABC transporter superfamily.</text>
</comment>
<dbReference type="PROSITE" id="PS50893">
    <property type="entry name" value="ABC_TRANSPORTER_2"/>
    <property type="match status" value="2"/>
</dbReference>
<dbReference type="PANTHER" id="PTHR43776:SF7">
    <property type="entry name" value="D,D-DIPEPTIDE TRANSPORT ATP-BINDING PROTEIN DDPF-RELATED"/>
    <property type="match status" value="1"/>
</dbReference>
<dbReference type="SMART" id="SM00382">
    <property type="entry name" value="AAA"/>
    <property type="match status" value="2"/>
</dbReference>
<evidence type="ECO:0000259" key="10">
    <source>
        <dbReference type="PROSITE" id="PS50893"/>
    </source>
</evidence>
<dbReference type="GO" id="GO:0005886">
    <property type="term" value="C:plasma membrane"/>
    <property type="evidence" value="ECO:0007669"/>
    <property type="project" value="UniProtKB-SubCell"/>
</dbReference>
<dbReference type="InterPro" id="IPR027417">
    <property type="entry name" value="P-loop_NTPase"/>
</dbReference>
<keyword evidence="7 9" id="KW-1133">Transmembrane helix</keyword>
<dbReference type="EMBL" id="CP003876">
    <property type="protein sequence ID" value="AFT99472.1"/>
    <property type="molecule type" value="Genomic_DNA"/>
</dbReference>
<name>K0EJA6_NOCB7</name>
<feature type="transmembrane region" description="Helical" evidence="9">
    <location>
        <begin position="232"/>
        <end position="252"/>
    </location>
</feature>
<dbReference type="HOGENOM" id="CLU_000604_86_2_11"/>
<accession>K0EJA6</accession>
<dbReference type="InterPro" id="IPR003593">
    <property type="entry name" value="AAA+_ATPase"/>
</dbReference>
<dbReference type="AlphaFoldDB" id="K0EJA6"/>
<gene>
    <name evidence="12" type="ORF">O3I_007550</name>
</gene>
<dbReference type="RefSeq" id="WP_014982328.1">
    <property type="nucleotide sequence ID" value="NC_018681.1"/>
</dbReference>
<evidence type="ECO:0000256" key="4">
    <source>
        <dbReference type="ARBA" id="ARBA00022692"/>
    </source>
</evidence>
<dbReference type="InterPro" id="IPR035906">
    <property type="entry name" value="MetI-like_sf"/>
</dbReference>
<dbReference type="KEGG" id="nbr:O3I_007550"/>
<dbReference type="InterPro" id="IPR017871">
    <property type="entry name" value="ABC_transporter-like_CS"/>
</dbReference>
<dbReference type="PROSITE" id="PS00211">
    <property type="entry name" value="ABC_TRANSPORTER_1"/>
    <property type="match status" value="2"/>
</dbReference>
<evidence type="ECO:0000313" key="12">
    <source>
        <dbReference type="EMBL" id="AFT99472.1"/>
    </source>
</evidence>
<feature type="domain" description="ABC transporter" evidence="10">
    <location>
        <begin position="515"/>
        <end position="751"/>
    </location>
</feature>
<keyword evidence="5" id="KW-0547">Nucleotide-binding</keyword>